<protein>
    <submittedName>
        <fullName evidence="2">Uncharacterized protein</fullName>
    </submittedName>
</protein>
<dbReference type="SUPFAM" id="SSF53098">
    <property type="entry name" value="Ribonuclease H-like"/>
    <property type="match status" value="1"/>
</dbReference>
<dbReference type="Proteomes" id="UP000663848">
    <property type="component" value="Unassembled WGS sequence"/>
</dbReference>
<accession>A0A821INP5</accession>
<dbReference type="PANTHER" id="PTHR37162:SF1">
    <property type="entry name" value="BED-TYPE DOMAIN-CONTAINING PROTEIN"/>
    <property type="match status" value="1"/>
</dbReference>
<dbReference type="PANTHER" id="PTHR37162">
    <property type="entry name" value="HAT FAMILY DIMERISATION DOMAINCONTAINING PROTEIN-RELATED"/>
    <property type="match status" value="1"/>
</dbReference>
<comment type="caution">
    <text evidence="2">The sequence shown here is derived from an EMBL/GenBank/DDBJ whole genome shotgun (WGS) entry which is preliminary data.</text>
</comment>
<evidence type="ECO:0000256" key="1">
    <source>
        <dbReference type="SAM" id="Coils"/>
    </source>
</evidence>
<name>A0A821INP5_9BILA</name>
<evidence type="ECO:0000313" key="2">
    <source>
        <dbReference type="EMBL" id="CAF4706286.1"/>
    </source>
</evidence>
<evidence type="ECO:0000313" key="3">
    <source>
        <dbReference type="Proteomes" id="UP000663848"/>
    </source>
</evidence>
<sequence length="596" mass="68612">MSLCWTSHVDPNKPLLFGDQVPQAEILWAPKSVQNAFIYKKSDDVDHAQANVVVDGILGAFRTDGIDISKLLMFSRDNPNVNKTVDKMINDAMKKVNAELLNIGTCNLHVIHNGFRAGMDSVTKIKLCLTGTRWVLLGKLIDRVLKQYHMFREYFLVYLPSKQQKQIQSNSCYDNIKEVLMSNISKIRLNFILFLCQSIFDRFLTWFQKEGPLVHLLYDELCDLYRTVLLYFLSPEKQLTTKKLQIGRRGSTSTFSGHIRIRSCDIVSRRQIDISCIVDNLKKHLPLKNTFLKDLHVLDPVSRTKQDSADTMIRVGRAIPKLLSNAEIDRIRHEFMMYAAETIDQSWYIKNKYHDSDDNNHTEYQQIDYYWNKTLSLTTSFGLPKYPTLSKVVKNIFIISHGNSDVERGFSINEHIVTENRTLLSLSSINGLRSTWDAIKFYGVGSPHRVPIKIDMIRAVQKSKSVYNQEQLSLKSLADREKEQSEKHQRTNEEVKKLIDRENQLLSKQKGLHDKQKKAQLLVDEGRQRLDNALKKADIIDAQAANALIGAGDEQVKLISDKLFKITDELLKIQSKRKNVLSHVQNKKQKMTTTSE</sequence>
<reference evidence="2" key="1">
    <citation type="submission" date="2021-02" db="EMBL/GenBank/DDBJ databases">
        <authorList>
            <person name="Nowell W R."/>
        </authorList>
    </citation>
    <scope>NUCLEOTIDE SEQUENCE</scope>
</reference>
<dbReference type="InterPro" id="IPR012337">
    <property type="entry name" value="RNaseH-like_sf"/>
</dbReference>
<proteinExistence type="predicted"/>
<dbReference type="EMBL" id="CAJOBR010002819">
    <property type="protein sequence ID" value="CAF4706286.1"/>
    <property type="molecule type" value="Genomic_DNA"/>
</dbReference>
<keyword evidence="1" id="KW-0175">Coiled coil</keyword>
<gene>
    <name evidence="2" type="ORF">QYT958_LOCUS18085</name>
</gene>
<feature type="coiled-coil region" evidence="1">
    <location>
        <begin position="474"/>
        <end position="501"/>
    </location>
</feature>
<dbReference type="AlphaFoldDB" id="A0A821INP5"/>
<organism evidence="2 3">
    <name type="scientific">Rotaria socialis</name>
    <dbReference type="NCBI Taxonomy" id="392032"/>
    <lineage>
        <taxon>Eukaryota</taxon>
        <taxon>Metazoa</taxon>
        <taxon>Spiralia</taxon>
        <taxon>Gnathifera</taxon>
        <taxon>Rotifera</taxon>
        <taxon>Eurotatoria</taxon>
        <taxon>Bdelloidea</taxon>
        <taxon>Philodinida</taxon>
        <taxon>Philodinidae</taxon>
        <taxon>Rotaria</taxon>
    </lineage>
</organism>